<dbReference type="PANTHER" id="PTHR10942">
    <property type="entry name" value="LEISHMANOLYSIN-LIKE PEPTIDASE"/>
    <property type="match status" value="1"/>
</dbReference>
<dbReference type="STRING" id="1764295.A0A5B8MC87"/>
<dbReference type="FunFam" id="3.90.132.10:FF:000001">
    <property type="entry name" value="leishmanolysin-like peptidase isoform X2"/>
    <property type="match status" value="1"/>
</dbReference>
<evidence type="ECO:0000256" key="6">
    <source>
        <dbReference type="ARBA" id="ARBA00023049"/>
    </source>
</evidence>
<accession>A0A5B8MC87</accession>
<evidence type="ECO:0000256" key="2">
    <source>
        <dbReference type="ARBA" id="ARBA00022670"/>
    </source>
</evidence>
<evidence type="ECO:0000313" key="10">
    <source>
        <dbReference type="Proteomes" id="UP000316726"/>
    </source>
</evidence>
<feature type="binding site" evidence="8">
    <location>
        <position position="345"/>
    </location>
    <ligand>
        <name>Zn(2+)</name>
        <dbReference type="ChEBI" id="CHEBI:29105"/>
        <note>catalytic</note>
    </ligand>
</feature>
<evidence type="ECO:0000256" key="5">
    <source>
        <dbReference type="ARBA" id="ARBA00022833"/>
    </source>
</evidence>
<dbReference type="Gene3D" id="3.10.170.20">
    <property type="match status" value="1"/>
</dbReference>
<evidence type="ECO:0000256" key="8">
    <source>
        <dbReference type="PIRSR" id="PIRSR601577-2"/>
    </source>
</evidence>
<dbReference type="EMBL" id="CP031034">
    <property type="protein sequence ID" value="QDZ18086.1"/>
    <property type="molecule type" value="Genomic_DNA"/>
</dbReference>
<dbReference type="OrthoDB" id="527990at2759"/>
<keyword evidence="4" id="KW-0378">Hydrolase</keyword>
<dbReference type="GO" id="GO:0006508">
    <property type="term" value="P:proteolysis"/>
    <property type="evidence" value="ECO:0007669"/>
    <property type="project" value="UniProtKB-KW"/>
</dbReference>
<dbReference type="PRINTS" id="PR00782">
    <property type="entry name" value="LSHMANOLYSIN"/>
</dbReference>
<reference evidence="9 10" key="1">
    <citation type="submission" date="2018-07" db="EMBL/GenBank/DDBJ databases">
        <title>The complete nuclear genome of the prasinophyte Chloropicon primus (CCMP1205).</title>
        <authorList>
            <person name="Pombert J.-F."/>
            <person name="Otis C."/>
            <person name="Turmel M."/>
            <person name="Lemieux C."/>
        </authorList>
    </citation>
    <scope>NUCLEOTIDE SEQUENCE [LARGE SCALE GENOMIC DNA]</scope>
    <source>
        <strain evidence="9 10">CCMP1205</strain>
    </source>
</reference>
<evidence type="ECO:0000256" key="3">
    <source>
        <dbReference type="ARBA" id="ARBA00022723"/>
    </source>
</evidence>
<dbReference type="GO" id="GO:0046872">
    <property type="term" value="F:metal ion binding"/>
    <property type="evidence" value="ECO:0007669"/>
    <property type="project" value="UniProtKB-KW"/>
</dbReference>
<evidence type="ECO:0000313" key="9">
    <source>
        <dbReference type="EMBL" id="QDZ18086.1"/>
    </source>
</evidence>
<gene>
    <name evidence="9" type="ORF">A3770_01p06040</name>
</gene>
<name>A0A5B8MC87_9CHLO</name>
<dbReference type="InterPro" id="IPR001577">
    <property type="entry name" value="Peptidase_M8"/>
</dbReference>
<sequence length="599" mass="64478">MSSRTCLRVATAVSTVVVFLSLVFSVAFLFLGSSNPVDAAGAASVMAHDDFIGHRFLPAHEDWNNETGSRKTGPAQFSAEGHRMRITPVYQIDELRSTSPQKAQFLEEVVIPLSIESLTRMFSLRYPAQGGPLLLQRRCRRTLRWSSGEVECSELASEADQVCGSSGALPSDLFDEAVVCSGSRPGDCKRTARGAGANDTDFVLVVTSSGDDAECAGSEDSMSAQGGFCARDEESGRPVAGFVNVCPGGITSDQDRLGKQVDLAVHEILHALVFEPTLWGYFRDAGGNAYDGSPVTMDVDPVTGRERRVLTTPKVKDFVRQHFNCTSLDGAELENEGGSGTQWSHWEESLFHDEIMTGLASGSGRSVLSNLTLALMEDSGWYLPEYSFAGLLKFGRNAGCDFVEKKCESEGPAAKEFFCYGSGETGCTPNLLSLGRCEPNPLANGCSIVKGFSNAQCQDVRNMEKAVPLHVFDSSSLCVKGDTEPWVMQTSRGHRGSVMTTTTTYPSGSNGCFAFRCSDDGQVLVNIHNKEVACESGMDLKPFGFASGTFGTCPGPEVCDQQLSCDGLCNALEGYCDRGACHCHLGFWGHHCDQKIVPL</sequence>
<dbReference type="SUPFAM" id="SSF55486">
    <property type="entry name" value="Metalloproteases ('zincins'), catalytic domain"/>
    <property type="match status" value="1"/>
</dbReference>
<dbReference type="PANTHER" id="PTHR10942:SF0">
    <property type="entry name" value="LEISHMANOLYSIN-LIKE PEPTIDASE"/>
    <property type="match status" value="1"/>
</dbReference>
<keyword evidence="6 8" id="KW-0482">Metalloprotease</keyword>
<dbReference type="GO" id="GO:0005737">
    <property type="term" value="C:cytoplasm"/>
    <property type="evidence" value="ECO:0007669"/>
    <property type="project" value="TreeGrafter"/>
</dbReference>
<evidence type="ECO:0000256" key="1">
    <source>
        <dbReference type="ARBA" id="ARBA00005860"/>
    </source>
</evidence>
<dbReference type="Pfam" id="PF01457">
    <property type="entry name" value="Peptidase_M8"/>
    <property type="match status" value="1"/>
</dbReference>
<dbReference type="AlphaFoldDB" id="A0A5B8MC87"/>
<feature type="active site" evidence="7">
    <location>
        <position position="267"/>
    </location>
</feature>
<dbReference type="Gene3D" id="3.90.132.10">
    <property type="entry name" value="Leishmanolysin , domain 2"/>
    <property type="match status" value="1"/>
</dbReference>
<feature type="binding site" evidence="8">
    <location>
        <position position="270"/>
    </location>
    <ligand>
        <name>Zn(2+)</name>
        <dbReference type="ChEBI" id="CHEBI:29105"/>
        <note>catalytic</note>
    </ligand>
</feature>
<dbReference type="GO" id="GO:0016020">
    <property type="term" value="C:membrane"/>
    <property type="evidence" value="ECO:0007669"/>
    <property type="project" value="InterPro"/>
</dbReference>
<evidence type="ECO:0000256" key="7">
    <source>
        <dbReference type="PIRSR" id="PIRSR601577-1"/>
    </source>
</evidence>
<organism evidence="9 10">
    <name type="scientific">Chloropicon primus</name>
    <dbReference type="NCBI Taxonomy" id="1764295"/>
    <lineage>
        <taxon>Eukaryota</taxon>
        <taxon>Viridiplantae</taxon>
        <taxon>Chlorophyta</taxon>
        <taxon>Chloropicophyceae</taxon>
        <taxon>Chloropicales</taxon>
        <taxon>Chloropicaceae</taxon>
        <taxon>Chloropicon</taxon>
    </lineage>
</organism>
<comment type="similarity">
    <text evidence="1">Belongs to the peptidase M8 family.</text>
</comment>
<dbReference type="Proteomes" id="UP000316726">
    <property type="component" value="Chromosome 1"/>
</dbReference>
<dbReference type="GO" id="GO:0007155">
    <property type="term" value="P:cell adhesion"/>
    <property type="evidence" value="ECO:0007669"/>
    <property type="project" value="InterPro"/>
</dbReference>
<keyword evidence="5 8" id="KW-0862">Zinc</keyword>
<proteinExistence type="inferred from homology"/>
<dbReference type="GO" id="GO:0004222">
    <property type="term" value="F:metalloendopeptidase activity"/>
    <property type="evidence" value="ECO:0007669"/>
    <property type="project" value="InterPro"/>
</dbReference>
<evidence type="ECO:0000256" key="4">
    <source>
        <dbReference type="ARBA" id="ARBA00022801"/>
    </source>
</evidence>
<feature type="binding site" evidence="8">
    <location>
        <position position="266"/>
    </location>
    <ligand>
        <name>Zn(2+)</name>
        <dbReference type="ChEBI" id="CHEBI:29105"/>
        <note>catalytic</note>
    </ligand>
</feature>
<keyword evidence="2" id="KW-0645">Protease</keyword>
<keyword evidence="10" id="KW-1185">Reference proteome</keyword>
<protein>
    <submittedName>
        <fullName evidence="9">Leishmanolysin-like peptidase</fullName>
    </submittedName>
</protein>
<keyword evidence="3 8" id="KW-0479">Metal-binding</keyword>
<comment type="cofactor">
    <cofactor evidence="8">
        <name>Zn(2+)</name>
        <dbReference type="ChEBI" id="CHEBI:29105"/>
    </cofactor>
    <text evidence="8">Binds 1 zinc ion per subunit.</text>
</comment>